<evidence type="ECO:0000256" key="7">
    <source>
        <dbReference type="ARBA" id="ARBA00023180"/>
    </source>
</evidence>
<dbReference type="InterPro" id="IPR051091">
    <property type="entry name" value="O-Glucosyltr/Glycosyltrsf_90"/>
</dbReference>
<feature type="repeat" description="Filamin" evidence="10">
    <location>
        <begin position="24"/>
        <end position="130"/>
    </location>
</feature>
<comment type="similarity">
    <text evidence="2">Belongs to the KDELC family.</text>
</comment>
<dbReference type="InterPro" id="IPR006598">
    <property type="entry name" value="CAP10"/>
</dbReference>
<evidence type="ECO:0000256" key="11">
    <source>
        <dbReference type="SAM" id="MobiDB-lite"/>
    </source>
</evidence>
<evidence type="ECO:0000256" key="2">
    <source>
        <dbReference type="ARBA" id="ARBA00006063"/>
    </source>
</evidence>
<dbReference type="PROSITE" id="PS50194">
    <property type="entry name" value="FILAMIN_REPEAT"/>
    <property type="match status" value="1"/>
</dbReference>
<evidence type="ECO:0000256" key="3">
    <source>
        <dbReference type="ARBA" id="ARBA00022676"/>
    </source>
</evidence>
<protein>
    <recommendedName>
        <fullName evidence="13">Glycosyl transferase CAP10 domain-containing protein</fullName>
    </recommendedName>
</protein>
<keyword evidence="3" id="KW-0328">Glycosyltransferase</keyword>
<evidence type="ECO:0000256" key="9">
    <source>
        <dbReference type="ARBA" id="ARBA00049246"/>
    </source>
</evidence>
<comment type="pathway">
    <text evidence="1">Protein modification; protein glycosylation.</text>
</comment>
<evidence type="ECO:0000256" key="5">
    <source>
        <dbReference type="ARBA" id="ARBA00022729"/>
    </source>
</evidence>
<dbReference type="SUPFAM" id="SSF81296">
    <property type="entry name" value="E set domains"/>
    <property type="match status" value="1"/>
</dbReference>
<feature type="chain" id="PRO_5002111804" description="Glycosyl transferase CAP10 domain-containing protein" evidence="12">
    <location>
        <begin position="20"/>
        <end position="506"/>
    </location>
</feature>
<dbReference type="InterPro" id="IPR001298">
    <property type="entry name" value="Filamin/ABP280_rpt"/>
</dbReference>
<keyword evidence="6" id="KW-0256">Endoplasmic reticulum</keyword>
<dbReference type="SMART" id="SM00557">
    <property type="entry name" value="IG_FLMN"/>
    <property type="match status" value="1"/>
</dbReference>
<evidence type="ECO:0000313" key="14">
    <source>
        <dbReference type="EMBL" id="CEK52400.1"/>
    </source>
</evidence>
<keyword evidence="7" id="KW-0325">Glycoprotein</keyword>
<dbReference type="EMBL" id="HACG01005535">
    <property type="protein sequence ID" value="CEK52400.1"/>
    <property type="molecule type" value="Transcribed_RNA"/>
</dbReference>
<dbReference type="SMART" id="SM00672">
    <property type="entry name" value="CAP10"/>
    <property type="match status" value="1"/>
</dbReference>
<dbReference type="Gene3D" id="2.60.40.10">
    <property type="entry name" value="Immunoglobulins"/>
    <property type="match status" value="1"/>
</dbReference>
<dbReference type="PANTHER" id="PTHR12203">
    <property type="entry name" value="KDEL LYS-ASP-GLU-LEU CONTAINING - RELATED"/>
    <property type="match status" value="1"/>
</dbReference>
<dbReference type="FunFam" id="2.60.40.10:FF:000419">
    <property type="entry name" value="KDEL (Lys-Asp-Glu-Leu) containing 1"/>
    <property type="match status" value="1"/>
</dbReference>
<keyword evidence="5 12" id="KW-0732">Signal</keyword>
<comment type="catalytic activity">
    <reaction evidence="9">
        <text>L-seryl-[EGF-like domain protein] + UDP-alpha-D-glucose = 3-O-(beta-D-glucosyl)-L-seryl-[EGF-like domain protein] + UDP + H(+)</text>
        <dbReference type="Rhea" id="RHEA:58116"/>
        <dbReference type="Rhea" id="RHEA-COMP:14610"/>
        <dbReference type="Rhea" id="RHEA-COMP:16010"/>
        <dbReference type="ChEBI" id="CHEBI:15378"/>
        <dbReference type="ChEBI" id="CHEBI:29999"/>
        <dbReference type="ChEBI" id="CHEBI:58223"/>
        <dbReference type="ChEBI" id="CHEBI:58885"/>
        <dbReference type="ChEBI" id="CHEBI:140576"/>
    </reaction>
</comment>
<dbReference type="Pfam" id="PF05686">
    <property type="entry name" value="Glyco_transf_90"/>
    <property type="match status" value="1"/>
</dbReference>
<evidence type="ECO:0000256" key="4">
    <source>
        <dbReference type="ARBA" id="ARBA00022679"/>
    </source>
</evidence>
<dbReference type="GO" id="GO:0046527">
    <property type="term" value="F:glucosyltransferase activity"/>
    <property type="evidence" value="ECO:0007669"/>
    <property type="project" value="TreeGrafter"/>
</dbReference>
<accession>A0A0B6YAE1</accession>
<name>A0A0B6YAE1_9EUPU</name>
<dbReference type="InterPro" id="IPR013783">
    <property type="entry name" value="Ig-like_fold"/>
</dbReference>
<evidence type="ECO:0000256" key="8">
    <source>
        <dbReference type="ARBA" id="ARBA00047553"/>
    </source>
</evidence>
<dbReference type="AlphaFoldDB" id="A0A0B6YAE1"/>
<reference evidence="14" key="1">
    <citation type="submission" date="2014-12" db="EMBL/GenBank/DDBJ databases">
        <title>Insight into the proteome of Arion vulgaris.</title>
        <authorList>
            <person name="Aradska J."/>
            <person name="Bulat T."/>
            <person name="Smidak R."/>
            <person name="Sarate P."/>
            <person name="Gangsoo J."/>
            <person name="Sialana F."/>
            <person name="Bilban M."/>
            <person name="Lubec G."/>
        </authorList>
    </citation>
    <scope>NUCLEOTIDE SEQUENCE</scope>
    <source>
        <tissue evidence="14">Skin</tissue>
    </source>
</reference>
<proteinExistence type="inferred from homology"/>
<keyword evidence="4" id="KW-0808">Transferase</keyword>
<feature type="domain" description="Glycosyl transferase CAP10" evidence="13">
    <location>
        <begin position="228"/>
        <end position="472"/>
    </location>
</feature>
<organism evidence="14">
    <name type="scientific">Arion vulgaris</name>
    <dbReference type="NCBI Taxonomy" id="1028688"/>
    <lineage>
        <taxon>Eukaryota</taxon>
        <taxon>Metazoa</taxon>
        <taxon>Spiralia</taxon>
        <taxon>Lophotrochozoa</taxon>
        <taxon>Mollusca</taxon>
        <taxon>Gastropoda</taxon>
        <taxon>Heterobranchia</taxon>
        <taxon>Euthyneura</taxon>
        <taxon>Panpulmonata</taxon>
        <taxon>Eupulmonata</taxon>
        <taxon>Stylommatophora</taxon>
        <taxon>Helicina</taxon>
        <taxon>Arionoidea</taxon>
        <taxon>Arionidae</taxon>
        <taxon>Arion</taxon>
    </lineage>
</organism>
<feature type="signal peptide" evidence="12">
    <location>
        <begin position="1"/>
        <end position="19"/>
    </location>
</feature>
<dbReference type="Pfam" id="PF00630">
    <property type="entry name" value="Filamin"/>
    <property type="match status" value="1"/>
</dbReference>
<dbReference type="GO" id="GO:0012505">
    <property type="term" value="C:endomembrane system"/>
    <property type="evidence" value="ECO:0007669"/>
    <property type="project" value="TreeGrafter"/>
</dbReference>
<evidence type="ECO:0000259" key="13">
    <source>
        <dbReference type="SMART" id="SM00672"/>
    </source>
</evidence>
<evidence type="ECO:0000256" key="1">
    <source>
        <dbReference type="ARBA" id="ARBA00004922"/>
    </source>
</evidence>
<evidence type="ECO:0000256" key="10">
    <source>
        <dbReference type="PROSITE-ProRule" id="PRU00087"/>
    </source>
</evidence>
<dbReference type="InterPro" id="IPR017868">
    <property type="entry name" value="Filamin/ABP280_repeat-like"/>
</dbReference>
<gene>
    <name evidence="14" type="primary">ORF16635</name>
</gene>
<dbReference type="PANTHER" id="PTHR12203:SF122">
    <property type="entry name" value="GLYCOSYL TRANSFERASE CAP10 DOMAIN-CONTAINING PROTEIN"/>
    <property type="match status" value="1"/>
</dbReference>
<sequence>MLLLTCALLFIEYGSYLYAVGETLDNVDLKNSIIWGPGLNVDFFVPVRYFYIQLVNKNGENFTDSVGEGAVTATIAPISGARARIWTQVLDRHDGSYVVRFRPFSSSSDLQISVLMNSHHVAKSPYFLKGDTYHELCNCPQQTSEEWAASVGCPATYLQIQHDFEPFSEIDMAKVAKEAVERFSEKSRHSICHFKIIKNKVYRKCYGEHVGFKMFADAILLSLTRKMVLEDFEFFINLGDWPLENRALKDGPIPIISWCGSKQTHDIVIPTYDITEGTLEMMGRVSLDIFSTQANTGPKWDNKTEAAFWRGRDSRKERLNLVELSFKYPDLIDARLTNMFFFPKNVTKYGELVEHVSIFDFFKYKYQVNIDGTVAAYRFPYLLAGDAVVFKQESDYYEHFYSELEPYVHYVPIKHDLRDLIEKIRWAQENDETVKNIAVNGQQFAREHLTPADILCYHVRVFEQYAKCLKKKPKGIKGFDLVEQPSDKETCSCPSKVPKKKASDEL</sequence>
<evidence type="ECO:0000256" key="12">
    <source>
        <dbReference type="SAM" id="SignalP"/>
    </source>
</evidence>
<feature type="region of interest" description="Disordered" evidence="11">
    <location>
        <begin position="485"/>
        <end position="506"/>
    </location>
</feature>
<comment type="catalytic activity">
    <reaction evidence="8">
        <text>L-seryl-[EGF-like domain protein] + UDP-alpha-D-xylose = 3-O-(beta-D-xylosyl)-L-seryl-[EGF-like domain protein] + UDP + H(+)</text>
        <dbReference type="Rhea" id="RHEA:62016"/>
        <dbReference type="Rhea" id="RHEA-COMP:16010"/>
        <dbReference type="Rhea" id="RHEA-COMP:16011"/>
        <dbReference type="ChEBI" id="CHEBI:15378"/>
        <dbReference type="ChEBI" id="CHEBI:29999"/>
        <dbReference type="ChEBI" id="CHEBI:57632"/>
        <dbReference type="ChEBI" id="CHEBI:58223"/>
        <dbReference type="ChEBI" id="CHEBI:132085"/>
    </reaction>
</comment>
<evidence type="ECO:0000256" key="6">
    <source>
        <dbReference type="ARBA" id="ARBA00022824"/>
    </source>
</evidence>
<dbReference type="InterPro" id="IPR014756">
    <property type="entry name" value="Ig_E-set"/>
</dbReference>